<dbReference type="NCBIfam" id="TIGR01720">
    <property type="entry name" value="NRPS-para261"/>
    <property type="match status" value="1"/>
</dbReference>
<dbReference type="SUPFAM" id="SSF56801">
    <property type="entry name" value="Acetyl-CoA synthetase-like"/>
    <property type="match status" value="1"/>
</dbReference>
<evidence type="ECO:0000313" key="7">
    <source>
        <dbReference type="EMBL" id="GAA2209302.1"/>
    </source>
</evidence>
<keyword evidence="4" id="KW-0045">Antibiotic biosynthesis</keyword>
<comment type="caution">
    <text evidence="7">The sequence shown here is derived from an EMBL/GenBank/DDBJ whole genome shotgun (WGS) entry which is preliminary data.</text>
</comment>
<dbReference type="EMBL" id="BAAAQX010000011">
    <property type="protein sequence ID" value="GAA2209302.1"/>
    <property type="molecule type" value="Genomic_DNA"/>
</dbReference>
<dbReference type="InterPro" id="IPR036736">
    <property type="entry name" value="ACP-like_sf"/>
</dbReference>
<reference evidence="7 8" key="1">
    <citation type="journal article" date="2019" name="Int. J. Syst. Evol. Microbiol.">
        <title>The Global Catalogue of Microorganisms (GCM) 10K type strain sequencing project: providing services to taxonomists for standard genome sequencing and annotation.</title>
        <authorList>
            <consortium name="The Broad Institute Genomics Platform"/>
            <consortium name="The Broad Institute Genome Sequencing Center for Infectious Disease"/>
            <person name="Wu L."/>
            <person name="Ma J."/>
        </authorList>
    </citation>
    <scope>NUCLEOTIDE SEQUENCE [LARGE SCALE GENOMIC DNA]</scope>
    <source>
        <strain evidence="7 8">JCM 16114</strain>
    </source>
</reference>
<evidence type="ECO:0000259" key="6">
    <source>
        <dbReference type="PROSITE" id="PS50075"/>
    </source>
</evidence>
<name>A0ABN3CIP9_9ACTN</name>
<dbReference type="InterPro" id="IPR042099">
    <property type="entry name" value="ANL_N_sf"/>
</dbReference>
<dbReference type="Pfam" id="PF00501">
    <property type="entry name" value="AMP-binding"/>
    <property type="match status" value="1"/>
</dbReference>
<dbReference type="Pfam" id="PF00668">
    <property type="entry name" value="Condensation"/>
    <property type="match status" value="2"/>
</dbReference>
<dbReference type="InterPro" id="IPR009081">
    <property type="entry name" value="PP-bd_ACP"/>
</dbReference>
<dbReference type="Gene3D" id="3.30.559.30">
    <property type="entry name" value="Nonribosomal peptide synthetase, condensation domain"/>
    <property type="match status" value="2"/>
</dbReference>
<dbReference type="Pfam" id="PF00550">
    <property type="entry name" value="PP-binding"/>
    <property type="match status" value="1"/>
</dbReference>
<evidence type="ECO:0000256" key="5">
    <source>
        <dbReference type="SAM" id="MobiDB-lite"/>
    </source>
</evidence>
<comment type="cofactor">
    <cofactor evidence="1">
        <name>pantetheine 4'-phosphate</name>
        <dbReference type="ChEBI" id="CHEBI:47942"/>
    </cofactor>
</comment>
<dbReference type="InterPro" id="IPR045851">
    <property type="entry name" value="AMP-bd_C_sf"/>
</dbReference>
<dbReference type="InterPro" id="IPR001242">
    <property type="entry name" value="Condensation_dom"/>
</dbReference>
<dbReference type="InterPro" id="IPR000873">
    <property type="entry name" value="AMP-dep_synth/lig_dom"/>
</dbReference>
<dbReference type="NCBIfam" id="TIGR01733">
    <property type="entry name" value="AA-adenyl-dom"/>
    <property type="match status" value="1"/>
</dbReference>
<dbReference type="Gene3D" id="1.10.1200.10">
    <property type="entry name" value="ACP-like"/>
    <property type="match status" value="1"/>
</dbReference>
<dbReference type="InterPro" id="IPR023213">
    <property type="entry name" value="CAT-like_dom_sf"/>
</dbReference>
<evidence type="ECO:0000256" key="3">
    <source>
        <dbReference type="ARBA" id="ARBA00022553"/>
    </source>
</evidence>
<dbReference type="Proteomes" id="UP001499843">
    <property type="component" value="Unassembled WGS sequence"/>
</dbReference>
<keyword evidence="3" id="KW-0597">Phosphoprotein</keyword>
<dbReference type="PROSITE" id="PS00455">
    <property type="entry name" value="AMP_BINDING"/>
    <property type="match status" value="1"/>
</dbReference>
<evidence type="ECO:0000256" key="4">
    <source>
        <dbReference type="ARBA" id="ARBA00023194"/>
    </source>
</evidence>
<proteinExistence type="predicted"/>
<evidence type="ECO:0000313" key="8">
    <source>
        <dbReference type="Proteomes" id="UP001499843"/>
    </source>
</evidence>
<accession>A0ABN3CIP9</accession>
<sequence>MSAADRFAALSAGRRVELLRRLVEAGRLAAIPDIVPPRDPAVPVRLSPAQEDLWVYESLYPDTAALNLCCSYHFDTPVDPADLEAALTIVQGHHDSLRMRITGEVGGLRVECAPAEPFKLERLDLRGTGVGLREALHAFSRRTFELDGGPLIRGQYITVDGTRATLVLALHHIATDWWSFDVLHGELTEAYRAVRDGVPPRLRRPAIQYADFAGWQRELEAAGVFDAQLGWWRDYLANPPRPLTVGPSTTASPSASPSVGPSVGATAPGPATAGSAAPGFGVGQVAFRVGARVEAAVRALAKERGATVYGVLMTAFAVFAHRLSGEPDLITGTPVANRSARGLDRVIGYVMNSVPVRWRFDGRTTFAESLARFTADFPQVLAHADVPVGRIVRAVDPERVAGRSPLFQWVFMHLPRQESVARLREIADPERVHTGGEHDLIGIVRDADDGFEASLEFRTDVYEPEVVRAWADAFTTLLGSLVAEPDVPVSRALLLPEEPPVSRGSSAGVPATTLYGLVARQAGRRPGAVAVEAEDGRLTYGELLERADALAGVLVERGVGPERVVALGLGRSMAMVVAMLAVQRAGGAYLPVDPDDPVERVAYLIRDAGASLLVAERGALPGLGVEPGRLPRLDAEPSALPGHVAEPAPLPEPSALPGLGVERVAPDAVPTSITKFPDIDPLSAAWVIYTSGSSGRPKGVVVSHTGVACLAHSLVTSFGLAEDSRVLQLGAPTFDISVGELCLAFGSGGTLIIPPTGPLAGDELGRVLRERRVTFGLIPPAILATVPPGDYPDLRGVCAGADVCPPELAARWAGRGFWNAYGPTETTVGSSVSDPLPPDGALPPIGRAITGTRLYVLDARLRPVPVGVPGELYVGGAGVARGYLGRPGLTAERFVADPFAAGERMYRTGDLVHRRPDGQLQFLGRADDQVKVRGFRIEPGEVEAVLAGHRAVARAAVAKRGDRLVAYLVPHPANTMDAPDADAADADAADADAAKADSADACAAEADTVEADTAVIDTAVIDTAVVDTAVVDTAVVDTAVVDTAVVDTAVVDTAVVDTAVVDTAVIDTADVLAHAMARLPVHMVPTEYVVLDALPLTPRGKLDRAALPAPHTPTGMSRKPVTERESALCSLFAELLGLQEVGAEDDFFRLGGDSVAAIRLVSRARELGIGLTPREVFVARTPAALAVLARVASRAVTDVPAGRFPLTPIMHWWRERGGPLRDFTQSLVVTVPEGCDEGRVRAALRTLTARHAALRMRLLRHSEDDWELEVLENAAEVPFSEAQEPDPERGHMLTATWTSPDRLLLTAHHLAVDTVSWRILAPELTALLNAPAPAPPQGTSFARWSRLLTAEAHRPERVAAELPLWERMATQGQPLLPPTPGHKSYGKRAVLTRTLNPDLTDQALTHLPAAFHCGPNEVLLTALAIAVTRWRGGTTILMEVEGHGREPFTDDIDISDTVGWFTTHYPVSLDASGTPAAALNRTKDTLRSLPGSGLGHGLLRYLNRETAAKLAELPTPDLRFNYLGRFEGDLVGRPDAPMAYALELDAVALPGPRLTASWSHAANLLAPHHVTELADHWEAALTELAAQHHQGGATSSDFPLVDLTQAQIEALEADLDGDW</sequence>
<dbReference type="Gene3D" id="3.30.559.10">
    <property type="entry name" value="Chloramphenicol acetyltransferase-like domain"/>
    <property type="match status" value="2"/>
</dbReference>
<dbReference type="InterPro" id="IPR006162">
    <property type="entry name" value="Ppantetheine_attach_site"/>
</dbReference>
<gene>
    <name evidence="7" type="ORF">GCM10009850_047600</name>
</gene>
<dbReference type="SUPFAM" id="SSF47336">
    <property type="entry name" value="ACP-like"/>
    <property type="match status" value="1"/>
</dbReference>
<dbReference type="Gene3D" id="3.30.300.30">
    <property type="match status" value="2"/>
</dbReference>
<dbReference type="CDD" id="cd19531">
    <property type="entry name" value="LCL_NRPS-like"/>
    <property type="match status" value="1"/>
</dbReference>
<dbReference type="InterPro" id="IPR010060">
    <property type="entry name" value="NRPS_synth"/>
</dbReference>
<dbReference type="Gene3D" id="3.40.50.12780">
    <property type="entry name" value="N-terminal domain of ligase-like"/>
    <property type="match status" value="1"/>
</dbReference>
<evidence type="ECO:0000256" key="1">
    <source>
        <dbReference type="ARBA" id="ARBA00001957"/>
    </source>
</evidence>
<dbReference type="PROSITE" id="PS50075">
    <property type="entry name" value="CARRIER"/>
    <property type="match status" value="1"/>
</dbReference>
<evidence type="ECO:0000256" key="2">
    <source>
        <dbReference type="ARBA" id="ARBA00022450"/>
    </source>
</evidence>
<feature type="region of interest" description="Disordered" evidence="5">
    <location>
        <begin position="244"/>
        <end position="273"/>
    </location>
</feature>
<feature type="domain" description="Carrier" evidence="6">
    <location>
        <begin position="1119"/>
        <end position="1193"/>
    </location>
</feature>
<dbReference type="PROSITE" id="PS00012">
    <property type="entry name" value="PHOSPHOPANTETHEINE"/>
    <property type="match status" value="1"/>
</dbReference>
<dbReference type="SUPFAM" id="SSF52777">
    <property type="entry name" value="CoA-dependent acyltransferases"/>
    <property type="match status" value="4"/>
</dbReference>
<dbReference type="PANTHER" id="PTHR45527">
    <property type="entry name" value="NONRIBOSOMAL PEPTIDE SYNTHETASE"/>
    <property type="match status" value="1"/>
</dbReference>
<dbReference type="PANTHER" id="PTHR45527:SF1">
    <property type="entry name" value="FATTY ACID SYNTHASE"/>
    <property type="match status" value="1"/>
</dbReference>
<dbReference type="InterPro" id="IPR010071">
    <property type="entry name" value="AA_adenyl_dom"/>
</dbReference>
<dbReference type="RefSeq" id="WP_344478300.1">
    <property type="nucleotide sequence ID" value="NZ_BAAAQX010000011.1"/>
</dbReference>
<keyword evidence="2" id="KW-0596">Phosphopantetheine</keyword>
<keyword evidence="8" id="KW-1185">Reference proteome</keyword>
<protein>
    <recommendedName>
        <fullName evidence="6">Carrier domain-containing protein</fullName>
    </recommendedName>
</protein>
<organism evidence="7 8">
    <name type="scientific">Nonomuraea monospora</name>
    <dbReference type="NCBI Taxonomy" id="568818"/>
    <lineage>
        <taxon>Bacteria</taxon>
        <taxon>Bacillati</taxon>
        <taxon>Actinomycetota</taxon>
        <taxon>Actinomycetes</taxon>
        <taxon>Streptosporangiales</taxon>
        <taxon>Streptosporangiaceae</taxon>
        <taxon>Nonomuraea</taxon>
    </lineage>
</organism>
<dbReference type="InterPro" id="IPR020845">
    <property type="entry name" value="AMP-binding_CS"/>
</dbReference>